<dbReference type="Gene3D" id="3.40.50.300">
    <property type="entry name" value="P-loop containing nucleotide triphosphate hydrolases"/>
    <property type="match status" value="1"/>
</dbReference>
<dbReference type="GO" id="GO:0005525">
    <property type="term" value="F:GTP binding"/>
    <property type="evidence" value="ECO:0007669"/>
    <property type="project" value="UniProtKB-KW"/>
</dbReference>
<comment type="caution">
    <text evidence="10">The sequence shown here is derived from an EMBL/GenBank/DDBJ whole genome shotgun (WGS) entry which is preliminary data.</text>
</comment>
<evidence type="ECO:0000313" key="10">
    <source>
        <dbReference type="EMBL" id="PJE76804.1"/>
    </source>
</evidence>
<feature type="domain" description="Tr-type G" evidence="9">
    <location>
        <begin position="166"/>
        <end position="332"/>
    </location>
</feature>
<feature type="region of interest" description="G-domain" evidence="7">
    <location>
        <begin position="169"/>
        <end position="317"/>
    </location>
</feature>
<keyword evidence="6 7" id="KW-0342">GTP-binding</keyword>
<dbReference type="Gene3D" id="2.40.30.10">
    <property type="entry name" value="Translation factors"/>
    <property type="match status" value="2"/>
</dbReference>
<evidence type="ECO:0000256" key="2">
    <source>
        <dbReference type="ARBA" id="ARBA00020675"/>
    </source>
</evidence>
<gene>
    <name evidence="7" type="primary">infB</name>
    <name evidence="10" type="ORF">COV05_02710</name>
</gene>
<dbReference type="HAMAP" id="MF_00100_B">
    <property type="entry name" value="IF_2_B"/>
    <property type="match status" value="1"/>
</dbReference>
<dbReference type="InterPro" id="IPR036925">
    <property type="entry name" value="TIF_IF2_dom3_sf"/>
</dbReference>
<evidence type="ECO:0000259" key="9">
    <source>
        <dbReference type="PROSITE" id="PS51722"/>
    </source>
</evidence>
<dbReference type="NCBIfam" id="TIGR00487">
    <property type="entry name" value="IF-2"/>
    <property type="match status" value="1"/>
</dbReference>
<dbReference type="GO" id="GO:0003924">
    <property type="term" value="F:GTPase activity"/>
    <property type="evidence" value="ECO:0007669"/>
    <property type="project" value="UniProtKB-UniRule"/>
</dbReference>
<dbReference type="InterPro" id="IPR053905">
    <property type="entry name" value="EF-G-like_DII"/>
</dbReference>
<evidence type="ECO:0000256" key="7">
    <source>
        <dbReference type="HAMAP-Rule" id="MF_00100"/>
    </source>
</evidence>
<dbReference type="InterPro" id="IPR023115">
    <property type="entry name" value="TIF_IF2_dom3"/>
</dbReference>
<sequence>MNITELARRLRVRPEELHNKLPELGFSVGKKAIKIDNRQAQKITEAWNEMRRKERLAEKMQQQKARAAQRDLPDSEKKPIFLPSVMTVRDLASLLDLPVPRVMQELMRNGIMAAINERIDYDTASILAEDLGFKATLEEGAVEEDTEGLEKIGDRVESEDGQNLLPRPPVIVVMGHVDHGKTRLLDAIRQTNVMDTEAGGITQHIGAYQVERKGKSLTFIDTPGHEAFTVMRSRGAKVADIAILVVAADDGVQPQTKEAIDIAKSAGLPFVVALNKIDRAEANLEKVKTQLSEYGVIPEDWGGKTVMVPISAKAGTNIEELLDMLLLVEEMEKAHIVANPDGRAIGTVIESNVNPGAGAVATVLVQSGTLHVGDDLGVRGTQFGRVRAMQDWRGEDIKEATPSTPAMIIGWKLAPSVGDVMEVPENIKDLKKMKSTDPAMKATDDVASIRHIGKQESEEEGSEETKKQVVNLIIRTDALGSLEAILGMLDKIKHDQVGVKVVQKGLGNVTDTDIDMAQATDSIVIGFNVQTSGRAQELSREKEVDLREYKIIYKLFEDVLEELKKRLPSETILEEQGRFKVLKNFKKIDGGWIIGGQVIGEKITKNAKLRLSREGEYIGEGSVLSLQLGRSELKAGQPGQEIGLSYKGKVKPEEGDILEAYTEKRIHNELKIEGISLR</sequence>
<dbReference type="PANTHER" id="PTHR43381:SF5">
    <property type="entry name" value="TR-TYPE G DOMAIN-CONTAINING PROTEIN"/>
    <property type="match status" value="1"/>
</dbReference>
<evidence type="ECO:0000256" key="8">
    <source>
        <dbReference type="RuleBase" id="RU000644"/>
    </source>
</evidence>
<organism evidence="10 11">
    <name type="scientific">Candidatus Uhrbacteria bacterium CG10_big_fil_rev_8_21_14_0_10_48_16</name>
    <dbReference type="NCBI Taxonomy" id="1975038"/>
    <lineage>
        <taxon>Bacteria</taxon>
        <taxon>Candidatus Uhriibacteriota</taxon>
    </lineage>
</organism>
<dbReference type="PROSITE" id="PS51722">
    <property type="entry name" value="G_TR_2"/>
    <property type="match status" value="1"/>
</dbReference>
<dbReference type="Pfam" id="PF11987">
    <property type="entry name" value="IF-2"/>
    <property type="match status" value="1"/>
</dbReference>
<dbReference type="InterPro" id="IPR005225">
    <property type="entry name" value="Small_GTP-bd"/>
</dbReference>
<dbReference type="GO" id="GO:0003743">
    <property type="term" value="F:translation initiation factor activity"/>
    <property type="evidence" value="ECO:0007669"/>
    <property type="project" value="UniProtKB-UniRule"/>
</dbReference>
<feature type="binding site" evidence="7">
    <location>
        <begin position="275"/>
        <end position="278"/>
    </location>
    <ligand>
        <name>GTP</name>
        <dbReference type="ChEBI" id="CHEBI:37565"/>
    </ligand>
</feature>
<dbReference type="InterPro" id="IPR000795">
    <property type="entry name" value="T_Tr_GTP-bd_dom"/>
</dbReference>
<dbReference type="SUPFAM" id="SSF52540">
    <property type="entry name" value="P-loop containing nucleoside triphosphate hydrolases"/>
    <property type="match status" value="1"/>
</dbReference>
<dbReference type="InterPro" id="IPR027417">
    <property type="entry name" value="P-loop_NTPase"/>
</dbReference>
<dbReference type="PANTHER" id="PTHR43381">
    <property type="entry name" value="TRANSLATION INITIATION FACTOR IF-2-RELATED"/>
    <property type="match status" value="1"/>
</dbReference>
<name>A0A2M8LH77_9BACT</name>
<accession>A0A2M8LH77</accession>
<comment type="subcellular location">
    <subcellularLocation>
        <location evidence="7">Cytoplasm</location>
    </subcellularLocation>
</comment>
<dbReference type="SUPFAM" id="SSF50447">
    <property type="entry name" value="Translation proteins"/>
    <property type="match status" value="2"/>
</dbReference>
<dbReference type="AlphaFoldDB" id="A0A2M8LH77"/>
<comment type="similarity">
    <text evidence="1 7 8">Belongs to the TRAFAC class translation factor GTPase superfamily. Classic translation factor GTPase family. IF-2 subfamily.</text>
</comment>
<dbReference type="Pfam" id="PF04760">
    <property type="entry name" value="IF2_N"/>
    <property type="match status" value="1"/>
</dbReference>
<comment type="function">
    <text evidence="7 8">One of the essential components for the initiation of protein synthesis. Protects formylmethionyl-tRNA from spontaneous hydrolysis and promotes its binding to the 30S ribosomal subunits. Also involved in the hydrolysis of GTP during the formation of the 70S ribosomal complex.</text>
</comment>
<protein>
    <recommendedName>
        <fullName evidence="2 7">Translation initiation factor IF-2</fullName>
    </recommendedName>
</protein>
<keyword evidence="3 7" id="KW-0396">Initiation factor</keyword>
<dbReference type="EMBL" id="PFEU01000011">
    <property type="protein sequence ID" value="PJE76804.1"/>
    <property type="molecule type" value="Genomic_DNA"/>
</dbReference>
<keyword evidence="4 7" id="KW-0547">Nucleotide-binding</keyword>
<evidence type="ECO:0000256" key="1">
    <source>
        <dbReference type="ARBA" id="ARBA00007733"/>
    </source>
</evidence>
<dbReference type="GO" id="GO:0005829">
    <property type="term" value="C:cytosol"/>
    <property type="evidence" value="ECO:0007669"/>
    <property type="project" value="TreeGrafter"/>
</dbReference>
<evidence type="ECO:0000256" key="6">
    <source>
        <dbReference type="ARBA" id="ARBA00023134"/>
    </source>
</evidence>
<dbReference type="CDD" id="cd03702">
    <property type="entry name" value="IF2_mtIF2_II"/>
    <property type="match status" value="1"/>
</dbReference>
<evidence type="ECO:0000256" key="3">
    <source>
        <dbReference type="ARBA" id="ARBA00022540"/>
    </source>
</evidence>
<keyword evidence="5 7" id="KW-0648">Protein biosynthesis</keyword>
<dbReference type="SUPFAM" id="SSF52156">
    <property type="entry name" value="Initiation factor IF2/eIF5b, domain 3"/>
    <property type="match status" value="1"/>
</dbReference>
<evidence type="ECO:0000313" key="11">
    <source>
        <dbReference type="Proteomes" id="UP000231436"/>
    </source>
</evidence>
<dbReference type="FunFam" id="3.40.50.300:FF:000019">
    <property type="entry name" value="Translation initiation factor IF-2"/>
    <property type="match status" value="1"/>
</dbReference>
<evidence type="ECO:0000256" key="4">
    <source>
        <dbReference type="ARBA" id="ARBA00022741"/>
    </source>
</evidence>
<dbReference type="InterPro" id="IPR044145">
    <property type="entry name" value="IF2_II"/>
</dbReference>
<dbReference type="Proteomes" id="UP000231436">
    <property type="component" value="Unassembled WGS sequence"/>
</dbReference>
<dbReference type="InterPro" id="IPR009000">
    <property type="entry name" value="Transl_B-barrel_sf"/>
</dbReference>
<feature type="binding site" evidence="7">
    <location>
        <begin position="221"/>
        <end position="225"/>
    </location>
    <ligand>
        <name>GTP</name>
        <dbReference type="ChEBI" id="CHEBI:37565"/>
    </ligand>
</feature>
<dbReference type="InterPro" id="IPR000178">
    <property type="entry name" value="TF_IF2_bacterial-like"/>
</dbReference>
<dbReference type="CDD" id="cd01887">
    <property type="entry name" value="IF2_eIF5B"/>
    <property type="match status" value="1"/>
</dbReference>
<dbReference type="Gene3D" id="3.40.50.10050">
    <property type="entry name" value="Translation initiation factor IF- 2, domain 3"/>
    <property type="match status" value="1"/>
</dbReference>
<dbReference type="InterPro" id="IPR006847">
    <property type="entry name" value="IF2_N"/>
</dbReference>
<dbReference type="FunFam" id="3.40.50.10050:FF:000001">
    <property type="entry name" value="Translation initiation factor IF-2"/>
    <property type="match status" value="1"/>
</dbReference>
<feature type="binding site" evidence="7">
    <location>
        <begin position="175"/>
        <end position="182"/>
    </location>
    <ligand>
        <name>GTP</name>
        <dbReference type="ChEBI" id="CHEBI:37565"/>
    </ligand>
</feature>
<dbReference type="Pfam" id="PF00009">
    <property type="entry name" value="GTP_EFTU"/>
    <property type="match status" value="1"/>
</dbReference>
<dbReference type="InterPro" id="IPR015760">
    <property type="entry name" value="TIF_IF2"/>
</dbReference>
<reference evidence="11" key="1">
    <citation type="submission" date="2017-09" db="EMBL/GenBank/DDBJ databases">
        <title>Depth-based differentiation of microbial function through sediment-hosted aquifers and enrichment of novel symbionts in the deep terrestrial subsurface.</title>
        <authorList>
            <person name="Probst A.J."/>
            <person name="Ladd B."/>
            <person name="Jarett J.K."/>
            <person name="Geller-Mcgrath D.E."/>
            <person name="Sieber C.M.K."/>
            <person name="Emerson J.B."/>
            <person name="Anantharaman K."/>
            <person name="Thomas B.C."/>
            <person name="Malmstrom R."/>
            <person name="Stieglmeier M."/>
            <person name="Klingl A."/>
            <person name="Woyke T."/>
            <person name="Ryan C.M."/>
            <person name="Banfield J.F."/>
        </authorList>
    </citation>
    <scope>NUCLEOTIDE SEQUENCE [LARGE SCALE GENOMIC DNA]</scope>
</reference>
<keyword evidence="7" id="KW-0963">Cytoplasm</keyword>
<dbReference type="NCBIfam" id="TIGR00231">
    <property type="entry name" value="small_GTP"/>
    <property type="match status" value="1"/>
</dbReference>
<proteinExistence type="inferred from homology"/>
<dbReference type="Pfam" id="PF22042">
    <property type="entry name" value="EF-G_D2"/>
    <property type="match status" value="1"/>
</dbReference>
<evidence type="ECO:0000256" key="5">
    <source>
        <dbReference type="ARBA" id="ARBA00022917"/>
    </source>
</evidence>